<accession>A0A316A527</accession>
<feature type="domain" description="Amidohydrolase-related" evidence="2">
    <location>
        <begin position="86"/>
        <end position="446"/>
    </location>
</feature>
<evidence type="ECO:0000313" key="4">
    <source>
        <dbReference type="Proteomes" id="UP000245469"/>
    </source>
</evidence>
<dbReference type="EMBL" id="QGDQ01000017">
    <property type="protein sequence ID" value="PWJ52795.1"/>
    <property type="molecule type" value="Genomic_DNA"/>
</dbReference>
<keyword evidence="4" id="KW-1185">Reference proteome</keyword>
<dbReference type="PANTHER" id="PTHR43794">
    <property type="entry name" value="AMINOHYDROLASE SSNA-RELATED"/>
    <property type="match status" value="1"/>
</dbReference>
<dbReference type="CDD" id="cd01298">
    <property type="entry name" value="ATZ_TRZ_like"/>
    <property type="match status" value="1"/>
</dbReference>
<reference evidence="3 4" key="1">
    <citation type="submission" date="2018-03" db="EMBL/GenBank/DDBJ databases">
        <title>Genomic Encyclopedia of Archaeal and Bacterial Type Strains, Phase II (KMG-II): from individual species to whole genera.</title>
        <authorList>
            <person name="Goeker M."/>
        </authorList>
    </citation>
    <scope>NUCLEOTIDE SEQUENCE [LARGE SCALE GENOMIC DNA]</scope>
    <source>
        <strain evidence="3 4">DSM 44889</strain>
    </source>
</reference>
<evidence type="ECO:0000259" key="2">
    <source>
        <dbReference type="Pfam" id="PF01979"/>
    </source>
</evidence>
<name>A0A316A527_9ACTN</name>
<dbReference type="GO" id="GO:0016810">
    <property type="term" value="F:hydrolase activity, acting on carbon-nitrogen (but not peptide) bonds"/>
    <property type="evidence" value="ECO:0007669"/>
    <property type="project" value="InterPro"/>
</dbReference>
<dbReference type="Gene3D" id="2.30.40.10">
    <property type="entry name" value="Urease, subunit C, domain 1"/>
    <property type="match status" value="1"/>
</dbReference>
<evidence type="ECO:0000313" key="3">
    <source>
        <dbReference type="EMBL" id="PWJ52795.1"/>
    </source>
</evidence>
<organism evidence="3 4">
    <name type="scientific">Quadrisphaera granulorum</name>
    <dbReference type="NCBI Taxonomy" id="317664"/>
    <lineage>
        <taxon>Bacteria</taxon>
        <taxon>Bacillati</taxon>
        <taxon>Actinomycetota</taxon>
        <taxon>Actinomycetes</taxon>
        <taxon>Kineosporiales</taxon>
        <taxon>Kineosporiaceae</taxon>
        <taxon>Quadrisphaera</taxon>
    </lineage>
</organism>
<dbReference type="InterPro" id="IPR050287">
    <property type="entry name" value="MTA/SAH_deaminase"/>
</dbReference>
<dbReference type="Gene3D" id="3.20.20.140">
    <property type="entry name" value="Metal-dependent hydrolases"/>
    <property type="match status" value="1"/>
</dbReference>
<dbReference type="InterPro" id="IPR006680">
    <property type="entry name" value="Amidohydro-rel"/>
</dbReference>
<gene>
    <name evidence="3" type="ORF">BXY45_11747</name>
</gene>
<dbReference type="InterPro" id="IPR011059">
    <property type="entry name" value="Metal-dep_hydrolase_composite"/>
</dbReference>
<dbReference type="Proteomes" id="UP000245469">
    <property type="component" value="Unassembled WGS sequence"/>
</dbReference>
<dbReference type="AlphaFoldDB" id="A0A316A527"/>
<dbReference type="SUPFAM" id="SSF51338">
    <property type="entry name" value="Composite domain of metallo-dependent hydrolases"/>
    <property type="match status" value="2"/>
</dbReference>
<dbReference type="Pfam" id="PF01979">
    <property type="entry name" value="Amidohydro_1"/>
    <property type="match status" value="1"/>
</dbReference>
<proteinExistence type="predicted"/>
<evidence type="ECO:0000256" key="1">
    <source>
        <dbReference type="ARBA" id="ARBA00022801"/>
    </source>
</evidence>
<dbReference type="PANTHER" id="PTHR43794:SF11">
    <property type="entry name" value="AMIDOHYDROLASE-RELATED DOMAIN-CONTAINING PROTEIN"/>
    <property type="match status" value="1"/>
</dbReference>
<protein>
    <submittedName>
        <fullName evidence="3">5-methylthioadenosine/S-adenosylhomocysteine deaminase</fullName>
    </submittedName>
</protein>
<dbReference type="InterPro" id="IPR032466">
    <property type="entry name" value="Metal_Hydrolase"/>
</dbReference>
<keyword evidence="1" id="KW-0378">Hydrolase</keyword>
<sequence length="484" mass="51061">MEMTPPGRPAASAPDLRIEGCTALVHGVGGDEGPDGIGFVEGVDIDVVDGVISRVGPAAERHERLTGQPSDTLAPREMLDGRGLLAVPGLVNCHTHAAMVLFRGSAEDVDVHTWFNERIWPMESNLTERDVELGALLACAEMLLGGTTTFADHYFHMDAVARAVEVSGIRADLGWACFSSDGAAGRERGLDFALRQRDAAGGRITTSLAPHAPYTVTEPDLAAIAQMAREHGLPVHLHAAETLEQTHASLERIGATPVQVLERTGLLDVEVLIAHGTGIVEADLPLLGRAAERGLAGVASSPRFYLKAAHSTTPIRALASAGVPVGLATDGAASNGDLDLWASLEVTSLVQKSLGGEADPTWMTSRQVLHHATTQSAQALHLAAASADGARSDVAVGRLATGYRADVALLDLSAPHLQPVHDLAATLVHAARPGDVRHVIVDGRVVVRDRRLISIDVPAVLAELRPRLAELTRRDGGRIQTYEP</sequence>
<dbReference type="SUPFAM" id="SSF51556">
    <property type="entry name" value="Metallo-dependent hydrolases"/>
    <property type="match status" value="1"/>
</dbReference>
<comment type="caution">
    <text evidence="3">The sequence shown here is derived from an EMBL/GenBank/DDBJ whole genome shotgun (WGS) entry which is preliminary data.</text>
</comment>